<dbReference type="InterPro" id="IPR003593">
    <property type="entry name" value="AAA+_ATPase"/>
</dbReference>
<sequence>MTASVAEINLPKNKRSGLAGVLWACRTFAPSITDILIKEGEPIRAKSARGVVPLSELHVPNADLPIGADEIRYFMAHFVDRLSPNESANDHWKANYAPSLSKRLPVYRTMELSPDKPGDPVPHLRLSLYLQGRGRLALIARPVLTPPALDTLALPKALVHRLRSAPKGLLILTGPTGAGKTTTAYSILEELKECQSGHIVTIEDPIERPLDSARSIVTQREVGEDVNSFGDGLYEALRQSPDVILAGEVRDEDAGAAAILGGQSGALMIATMHGMSIQGTLDKLLSLGGGEAKRTMLAGSLLAILRLELVPYLDGSKYALVHEALMGTDEVCLALRTGDVKALKNIMSSPTDSESFYPMSAQIQRLVGGRVVAPEAAGRADGLQRGRASALR</sequence>
<dbReference type="SUPFAM" id="SSF52540">
    <property type="entry name" value="P-loop containing nucleoside triphosphate hydrolases"/>
    <property type="match status" value="1"/>
</dbReference>
<dbReference type="RefSeq" id="WP_145893034.1">
    <property type="nucleotide sequence ID" value="NZ_VOBQ01000008.1"/>
</dbReference>
<dbReference type="EMBL" id="VOBQ01000008">
    <property type="protein sequence ID" value="TWO71423.1"/>
    <property type="molecule type" value="Genomic_DNA"/>
</dbReference>
<dbReference type="OrthoDB" id="5790493at2"/>
<dbReference type="SMART" id="SM00382">
    <property type="entry name" value="AAA"/>
    <property type="match status" value="1"/>
</dbReference>
<evidence type="ECO:0000259" key="2">
    <source>
        <dbReference type="SMART" id="SM00382"/>
    </source>
</evidence>
<gene>
    <name evidence="3" type="ORF">FN976_10925</name>
</gene>
<dbReference type="InterPro" id="IPR001482">
    <property type="entry name" value="T2SS/T4SS_dom"/>
</dbReference>
<comment type="similarity">
    <text evidence="1">Belongs to the GSP E family.</text>
</comment>
<evidence type="ECO:0000313" key="4">
    <source>
        <dbReference type="Proteomes" id="UP000318199"/>
    </source>
</evidence>
<dbReference type="Pfam" id="PF00437">
    <property type="entry name" value="T2SSE"/>
    <property type="match status" value="1"/>
</dbReference>
<dbReference type="Gene3D" id="3.40.50.300">
    <property type="entry name" value="P-loop containing nucleotide triphosphate hydrolases"/>
    <property type="match status" value="1"/>
</dbReference>
<protein>
    <submittedName>
        <fullName evidence="3">ATP-binding cassette domain-containing protein</fullName>
    </submittedName>
</protein>
<dbReference type="InterPro" id="IPR027417">
    <property type="entry name" value="P-loop_NTPase"/>
</dbReference>
<proteinExistence type="inferred from homology"/>
<dbReference type="Proteomes" id="UP000318199">
    <property type="component" value="Unassembled WGS sequence"/>
</dbReference>
<evidence type="ECO:0000313" key="3">
    <source>
        <dbReference type="EMBL" id="TWO71423.1"/>
    </source>
</evidence>
<dbReference type="AlphaFoldDB" id="A0A562ZSB5"/>
<name>A0A562ZSB5_9BURK</name>
<keyword evidence="4" id="KW-1185">Reference proteome</keyword>
<organism evidence="3 4">
    <name type="scientific">Caenimonas sedimenti</name>
    <dbReference type="NCBI Taxonomy" id="2596921"/>
    <lineage>
        <taxon>Bacteria</taxon>
        <taxon>Pseudomonadati</taxon>
        <taxon>Pseudomonadota</taxon>
        <taxon>Betaproteobacteria</taxon>
        <taxon>Burkholderiales</taxon>
        <taxon>Comamonadaceae</taxon>
        <taxon>Caenimonas</taxon>
    </lineage>
</organism>
<dbReference type="GO" id="GO:0005524">
    <property type="term" value="F:ATP binding"/>
    <property type="evidence" value="ECO:0007669"/>
    <property type="project" value="UniProtKB-KW"/>
</dbReference>
<evidence type="ECO:0000256" key="1">
    <source>
        <dbReference type="ARBA" id="ARBA00006611"/>
    </source>
</evidence>
<dbReference type="PANTHER" id="PTHR30486">
    <property type="entry name" value="TWITCHING MOTILITY PROTEIN PILT"/>
    <property type="match status" value="1"/>
</dbReference>
<keyword evidence="3" id="KW-0547">Nucleotide-binding</keyword>
<dbReference type="InterPro" id="IPR050921">
    <property type="entry name" value="T4SS_GSP_E_ATPase"/>
</dbReference>
<dbReference type="GO" id="GO:0016887">
    <property type="term" value="F:ATP hydrolysis activity"/>
    <property type="evidence" value="ECO:0007669"/>
    <property type="project" value="InterPro"/>
</dbReference>
<comment type="caution">
    <text evidence="3">The sequence shown here is derived from an EMBL/GenBank/DDBJ whole genome shotgun (WGS) entry which is preliminary data.</text>
</comment>
<dbReference type="PANTHER" id="PTHR30486:SF16">
    <property type="entry name" value="TWITCHING MOTILITY PROTEIN PILT"/>
    <property type="match status" value="1"/>
</dbReference>
<accession>A0A562ZSB5</accession>
<feature type="domain" description="AAA+ ATPase" evidence="2">
    <location>
        <begin position="166"/>
        <end position="291"/>
    </location>
</feature>
<keyword evidence="3" id="KW-0067">ATP-binding</keyword>
<reference evidence="3 4" key="1">
    <citation type="submission" date="2019-07" db="EMBL/GenBank/DDBJ databases">
        <title>Caenimonas sedimenti sp. nov., isolated from activated sludge.</title>
        <authorList>
            <person name="Xu J."/>
        </authorList>
    </citation>
    <scope>NUCLEOTIDE SEQUENCE [LARGE SCALE GENOMIC DNA]</scope>
    <source>
        <strain evidence="3 4">HX-9-20</strain>
    </source>
</reference>